<accession>A0A8K0CHS1</accession>
<dbReference type="AlphaFoldDB" id="A0A8K0CHS1"/>
<feature type="region of interest" description="Disordered" evidence="7">
    <location>
        <begin position="1"/>
        <end position="24"/>
    </location>
</feature>
<evidence type="ECO:0000313" key="9">
    <source>
        <dbReference type="Proteomes" id="UP000801492"/>
    </source>
</evidence>
<comment type="caution">
    <text evidence="8">The sequence shown here is derived from an EMBL/GenBank/DDBJ whole genome shotgun (WGS) entry which is preliminary data.</text>
</comment>
<name>A0A8K0CHS1_IGNLU</name>
<keyword evidence="9" id="KW-1185">Reference proteome</keyword>
<gene>
    <name evidence="8" type="ORF">ILUMI_18678</name>
</gene>
<protein>
    <recommendedName>
        <fullName evidence="5">WD repeat-containing protein 37</fullName>
    </recommendedName>
</protein>
<sequence>MSVNQTTPTGKPLKGKRNSMTRPQSAIDEVYTSFRSDLENDTLAPAYRIRLHNLFRQIEKEFELLYQENQTLHEKIELLNEKIERDAYDKQSYDCVDFDNNIAKVLSKKLSTASTQKLKTAHKLKAQTSKIVSSFKGPHLNCTMVKEYVGHKDGVWEVSVARLGQPIIGTASADHSASIWSIENGRCLLQYHGHSGSVNSVRFHPSKDLVLTGSGDCSTHIWQAVVSWDLPKGHSSEEELELSEECEERSDTKAAALRTPVCELGGHTGAISAAEWLSGK</sequence>
<evidence type="ECO:0000256" key="5">
    <source>
        <dbReference type="ARBA" id="ARBA00040954"/>
    </source>
</evidence>
<organism evidence="8 9">
    <name type="scientific">Ignelater luminosus</name>
    <name type="common">Cucubano</name>
    <name type="synonym">Pyrophorus luminosus</name>
    <dbReference type="NCBI Taxonomy" id="2038154"/>
    <lineage>
        <taxon>Eukaryota</taxon>
        <taxon>Metazoa</taxon>
        <taxon>Ecdysozoa</taxon>
        <taxon>Arthropoda</taxon>
        <taxon>Hexapoda</taxon>
        <taxon>Insecta</taxon>
        <taxon>Pterygota</taxon>
        <taxon>Neoptera</taxon>
        <taxon>Endopterygota</taxon>
        <taxon>Coleoptera</taxon>
        <taxon>Polyphaga</taxon>
        <taxon>Elateriformia</taxon>
        <taxon>Elateroidea</taxon>
        <taxon>Elateridae</taxon>
        <taxon>Agrypninae</taxon>
        <taxon>Pyrophorini</taxon>
        <taxon>Ignelater</taxon>
    </lineage>
</organism>
<evidence type="ECO:0000256" key="7">
    <source>
        <dbReference type="SAM" id="MobiDB-lite"/>
    </source>
</evidence>
<dbReference type="InterPro" id="IPR001680">
    <property type="entry name" value="WD40_rpt"/>
</dbReference>
<dbReference type="Gene3D" id="2.130.10.10">
    <property type="entry name" value="YVTN repeat-like/Quinoprotein amine dehydrogenase"/>
    <property type="match status" value="1"/>
</dbReference>
<keyword evidence="3" id="KW-0963">Cytoplasm</keyword>
<evidence type="ECO:0000313" key="8">
    <source>
        <dbReference type="EMBL" id="KAF2887495.1"/>
    </source>
</evidence>
<dbReference type="SUPFAM" id="SSF50978">
    <property type="entry name" value="WD40 repeat-like"/>
    <property type="match status" value="1"/>
</dbReference>
<evidence type="ECO:0000256" key="6">
    <source>
        <dbReference type="PROSITE-ProRule" id="PRU00221"/>
    </source>
</evidence>
<dbReference type="PANTHER" id="PTHR19855">
    <property type="entry name" value="WD40 REPEAT PROTEIN 12, 37"/>
    <property type="match status" value="1"/>
</dbReference>
<dbReference type="OrthoDB" id="9984207at2759"/>
<dbReference type="GO" id="GO:0005634">
    <property type="term" value="C:nucleus"/>
    <property type="evidence" value="ECO:0007669"/>
    <property type="project" value="UniProtKB-SubCell"/>
</dbReference>
<dbReference type="EMBL" id="VTPC01083233">
    <property type="protein sequence ID" value="KAF2887495.1"/>
    <property type="molecule type" value="Genomic_DNA"/>
</dbReference>
<dbReference type="PROSITE" id="PS50082">
    <property type="entry name" value="WD_REPEATS_2"/>
    <property type="match status" value="2"/>
</dbReference>
<feature type="repeat" description="WD" evidence="6">
    <location>
        <begin position="148"/>
        <end position="190"/>
    </location>
</feature>
<dbReference type="PANTHER" id="PTHR19855:SF12">
    <property type="entry name" value="WD REPEAT-CONTAINING PROTEIN 37"/>
    <property type="match status" value="1"/>
</dbReference>
<evidence type="ECO:0000256" key="4">
    <source>
        <dbReference type="ARBA" id="ARBA00023242"/>
    </source>
</evidence>
<dbReference type="GO" id="GO:0005737">
    <property type="term" value="C:cytoplasm"/>
    <property type="evidence" value="ECO:0007669"/>
    <property type="project" value="UniProtKB-SubCell"/>
</dbReference>
<feature type="repeat" description="WD" evidence="6">
    <location>
        <begin position="191"/>
        <end position="223"/>
    </location>
</feature>
<dbReference type="Pfam" id="PF00400">
    <property type="entry name" value="WD40"/>
    <property type="match status" value="2"/>
</dbReference>
<dbReference type="InterPro" id="IPR015943">
    <property type="entry name" value="WD40/YVTN_repeat-like_dom_sf"/>
</dbReference>
<evidence type="ECO:0000256" key="2">
    <source>
        <dbReference type="ARBA" id="ARBA00004496"/>
    </source>
</evidence>
<comment type="subcellular location">
    <subcellularLocation>
        <location evidence="2">Cytoplasm</location>
    </subcellularLocation>
    <subcellularLocation>
        <location evidence="1">Nucleus</location>
    </subcellularLocation>
</comment>
<reference evidence="8" key="1">
    <citation type="submission" date="2019-08" db="EMBL/GenBank/DDBJ databases">
        <title>The genome of the North American firefly Photinus pyralis.</title>
        <authorList>
            <consortium name="Photinus pyralis genome working group"/>
            <person name="Fallon T.R."/>
            <person name="Sander Lower S.E."/>
            <person name="Weng J.-K."/>
        </authorList>
    </citation>
    <scope>NUCLEOTIDE SEQUENCE</scope>
    <source>
        <strain evidence="8">TRF0915ILg1</strain>
        <tissue evidence="8">Whole body</tissue>
    </source>
</reference>
<keyword evidence="4" id="KW-0539">Nucleus</keyword>
<evidence type="ECO:0000256" key="3">
    <source>
        <dbReference type="ARBA" id="ARBA00022490"/>
    </source>
</evidence>
<dbReference type="InterPro" id="IPR036322">
    <property type="entry name" value="WD40_repeat_dom_sf"/>
</dbReference>
<proteinExistence type="predicted"/>
<keyword evidence="6" id="KW-0853">WD repeat</keyword>
<dbReference type="PROSITE" id="PS50294">
    <property type="entry name" value="WD_REPEATS_REGION"/>
    <property type="match status" value="1"/>
</dbReference>
<dbReference type="Proteomes" id="UP000801492">
    <property type="component" value="Unassembled WGS sequence"/>
</dbReference>
<evidence type="ECO:0000256" key="1">
    <source>
        <dbReference type="ARBA" id="ARBA00004123"/>
    </source>
</evidence>
<dbReference type="SMART" id="SM00320">
    <property type="entry name" value="WD40"/>
    <property type="match status" value="2"/>
</dbReference>